<comment type="caution">
    <text evidence="1">The sequence shown here is derived from an EMBL/GenBank/DDBJ whole genome shotgun (WGS) entry which is preliminary data.</text>
</comment>
<protein>
    <submittedName>
        <fullName evidence="1">Uncharacterized protein</fullName>
    </submittedName>
</protein>
<accession>A0A835UPB6</accession>
<reference evidence="1 2" key="1">
    <citation type="journal article" date="2020" name="Nat. Food">
        <title>A phased Vanilla planifolia genome enables genetic improvement of flavour and production.</title>
        <authorList>
            <person name="Hasing T."/>
            <person name="Tang H."/>
            <person name="Brym M."/>
            <person name="Khazi F."/>
            <person name="Huang T."/>
            <person name="Chambers A.H."/>
        </authorList>
    </citation>
    <scope>NUCLEOTIDE SEQUENCE [LARGE SCALE GENOMIC DNA]</scope>
    <source>
        <tissue evidence="1">Leaf</tissue>
    </source>
</reference>
<dbReference type="EMBL" id="JADCNM010000009">
    <property type="protein sequence ID" value="KAG0468923.1"/>
    <property type="molecule type" value="Genomic_DNA"/>
</dbReference>
<dbReference type="AlphaFoldDB" id="A0A835UPB6"/>
<evidence type="ECO:0000313" key="1">
    <source>
        <dbReference type="EMBL" id="KAG0468923.1"/>
    </source>
</evidence>
<organism evidence="1 2">
    <name type="scientific">Vanilla planifolia</name>
    <name type="common">Vanilla</name>
    <dbReference type="NCBI Taxonomy" id="51239"/>
    <lineage>
        <taxon>Eukaryota</taxon>
        <taxon>Viridiplantae</taxon>
        <taxon>Streptophyta</taxon>
        <taxon>Embryophyta</taxon>
        <taxon>Tracheophyta</taxon>
        <taxon>Spermatophyta</taxon>
        <taxon>Magnoliopsida</taxon>
        <taxon>Liliopsida</taxon>
        <taxon>Asparagales</taxon>
        <taxon>Orchidaceae</taxon>
        <taxon>Vanilloideae</taxon>
        <taxon>Vanilleae</taxon>
        <taxon>Vanilla</taxon>
    </lineage>
</organism>
<sequence>MRLLCSAGIDHGEIVNKIWILGQGSPWSVTVKSIATSTLKQEDLVKDGEMKSERSSDLLVSIFGAGCFP</sequence>
<dbReference type="Proteomes" id="UP000639772">
    <property type="component" value="Chromosome 9"/>
</dbReference>
<proteinExistence type="predicted"/>
<gene>
    <name evidence="1" type="ORF">HPP92_018251</name>
</gene>
<name>A0A835UPB6_VANPL</name>
<evidence type="ECO:0000313" key="2">
    <source>
        <dbReference type="Proteomes" id="UP000639772"/>
    </source>
</evidence>